<organism evidence="2">
    <name type="scientific">Rosellinia necatrix</name>
    <name type="common">White root-rot fungus</name>
    <dbReference type="NCBI Taxonomy" id="77044"/>
    <lineage>
        <taxon>Eukaryota</taxon>
        <taxon>Fungi</taxon>
        <taxon>Dikarya</taxon>
        <taxon>Ascomycota</taxon>
        <taxon>Pezizomycotina</taxon>
        <taxon>Sordariomycetes</taxon>
        <taxon>Xylariomycetidae</taxon>
        <taxon>Xylariales</taxon>
        <taxon>Xylariaceae</taxon>
        <taxon>Rosellinia</taxon>
    </lineage>
</organism>
<protein>
    <submittedName>
        <fullName evidence="2">Uncharacterized protein</fullName>
    </submittedName>
</protein>
<proteinExistence type="predicted"/>
<feature type="region of interest" description="Disordered" evidence="1">
    <location>
        <begin position="1"/>
        <end position="25"/>
    </location>
</feature>
<evidence type="ECO:0000256" key="1">
    <source>
        <dbReference type="SAM" id="MobiDB-lite"/>
    </source>
</evidence>
<reference evidence="2" key="1">
    <citation type="submission" date="2016-03" db="EMBL/GenBank/DDBJ databases">
        <title>Draft genome sequence of Rosellinia necatrix.</title>
        <authorList>
            <person name="Kanematsu S."/>
        </authorList>
    </citation>
    <scope>NUCLEOTIDE SEQUENCE [LARGE SCALE GENOMIC DNA]</scope>
    <source>
        <strain evidence="2">W97</strain>
    </source>
</reference>
<dbReference type="EMBL" id="DF977515">
    <property type="protein sequence ID" value="GAW27100.1"/>
    <property type="molecule type" value="Genomic_DNA"/>
</dbReference>
<accession>A0A1S8ABN4</accession>
<evidence type="ECO:0000313" key="2">
    <source>
        <dbReference type="EMBL" id="GAW27100.1"/>
    </source>
</evidence>
<keyword evidence="3" id="KW-1185">Reference proteome</keyword>
<name>A0A1S8ABN4_ROSNE</name>
<sequence length="118" mass="12657">MGYDAARQASTALHAAQRAESDHGGHRGAIVAALDRLLADAELNSRVAEVHGENITLRPPPRDDVVDEDSRHNLAEFSKFGAWGVEMAAWRGDVSSGGLVGIRGLGSVPWLVLARIRH</sequence>
<evidence type="ECO:0000313" key="3">
    <source>
        <dbReference type="Proteomes" id="UP000054516"/>
    </source>
</evidence>
<dbReference type="AlphaFoldDB" id="A0A1S8ABN4"/>
<dbReference type="Proteomes" id="UP000054516">
    <property type="component" value="Unassembled WGS sequence"/>
</dbReference>
<dbReference type="STRING" id="77044.A0A1S8ABN4"/>
<gene>
    <name evidence="2" type="ORF">SAMD00023353_7000570</name>
</gene>